<accession>A0ABW2KBI0</accession>
<keyword evidence="3" id="KW-1185">Reference proteome</keyword>
<reference evidence="3" key="1">
    <citation type="journal article" date="2019" name="Int. J. Syst. Evol. Microbiol.">
        <title>The Global Catalogue of Microorganisms (GCM) 10K type strain sequencing project: providing services to taxonomists for standard genome sequencing and annotation.</title>
        <authorList>
            <consortium name="The Broad Institute Genomics Platform"/>
            <consortium name="The Broad Institute Genome Sequencing Center for Infectious Disease"/>
            <person name="Wu L."/>
            <person name="Ma J."/>
        </authorList>
    </citation>
    <scope>NUCLEOTIDE SEQUENCE [LARGE SCALE GENOMIC DNA]</scope>
    <source>
        <strain evidence="3">CGMCC 4.7382</strain>
    </source>
</reference>
<comment type="caution">
    <text evidence="2">The sequence shown here is derived from an EMBL/GenBank/DDBJ whole genome shotgun (WGS) entry which is preliminary data.</text>
</comment>
<dbReference type="Proteomes" id="UP001596540">
    <property type="component" value="Unassembled WGS sequence"/>
</dbReference>
<evidence type="ECO:0000256" key="1">
    <source>
        <dbReference type="SAM" id="MobiDB-lite"/>
    </source>
</evidence>
<sequence>MPTAVFRALATLLIAVLFGVGASVASERSVIASVASERNAAASVASERSPSAAGERGESTPVPGTPAEHRTVTVGFGPHAVVGPAQDSASVSLALAKWGGDQRPVARDLADGYLPGQVGLPGRTGRWERVPPPVPAARTGVDDTGRLPQGRAPPPTTRT</sequence>
<feature type="region of interest" description="Disordered" evidence="1">
    <location>
        <begin position="41"/>
        <end position="71"/>
    </location>
</feature>
<name>A0ABW2KBI0_9ACTN</name>
<organism evidence="2 3">
    <name type="scientific">Marinactinospora rubrisoli</name>
    <dbReference type="NCBI Taxonomy" id="2715399"/>
    <lineage>
        <taxon>Bacteria</taxon>
        <taxon>Bacillati</taxon>
        <taxon>Actinomycetota</taxon>
        <taxon>Actinomycetes</taxon>
        <taxon>Streptosporangiales</taxon>
        <taxon>Nocardiopsidaceae</taxon>
        <taxon>Marinactinospora</taxon>
    </lineage>
</organism>
<evidence type="ECO:0000313" key="2">
    <source>
        <dbReference type="EMBL" id="MFC7326676.1"/>
    </source>
</evidence>
<evidence type="ECO:0000313" key="3">
    <source>
        <dbReference type="Proteomes" id="UP001596540"/>
    </source>
</evidence>
<dbReference type="EMBL" id="JBHTBH010000001">
    <property type="protein sequence ID" value="MFC7326676.1"/>
    <property type="molecule type" value="Genomic_DNA"/>
</dbReference>
<protein>
    <submittedName>
        <fullName evidence="2">Uncharacterized protein</fullName>
    </submittedName>
</protein>
<dbReference type="RefSeq" id="WP_379868542.1">
    <property type="nucleotide sequence ID" value="NZ_JBHTBH010000001.1"/>
</dbReference>
<proteinExistence type="predicted"/>
<feature type="region of interest" description="Disordered" evidence="1">
    <location>
        <begin position="117"/>
        <end position="159"/>
    </location>
</feature>
<gene>
    <name evidence="2" type="ORF">ACFQRF_02885</name>
</gene>